<feature type="transmembrane region" description="Helical" evidence="7">
    <location>
        <begin position="106"/>
        <end position="126"/>
    </location>
</feature>
<keyword evidence="3" id="KW-1003">Cell membrane</keyword>
<comment type="caution">
    <text evidence="9">The sequence shown here is derived from an EMBL/GenBank/DDBJ whole genome shotgun (WGS) entry which is preliminary data.</text>
</comment>
<name>A0A939BYE2_9ACTN</name>
<evidence type="ECO:0000313" key="9">
    <source>
        <dbReference type="EMBL" id="MBM9469463.1"/>
    </source>
</evidence>
<dbReference type="GO" id="GO:0005886">
    <property type="term" value="C:plasma membrane"/>
    <property type="evidence" value="ECO:0007669"/>
    <property type="project" value="UniProtKB-SubCell"/>
</dbReference>
<dbReference type="RefSeq" id="WP_205262427.1">
    <property type="nucleotide sequence ID" value="NZ_JAERWK010000027.1"/>
</dbReference>
<keyword evidence="2 7" id="KW-0813">Transport</keyword>
<evidence type="ECO:0000259" key="8">
    <source>
        <dbReference type="PROSITE" id="PS50928"/>
    </source>
</evidence>
<accession>A0A939BYE2</accession>
<keyword evidence="5 7" id="KW-1133">Transmembrane helix</keyword>
<dbReference type="Gene3D" id="1.10.3720.10">
    <property type="entry name" value="MetI-like"/>
    <property type="match status" value="1"/>
</dbReference>
<keyword evidence="10" id="KW-1185">Reference proteome</keyword>
<evidence type="ECO:0000313" key="10">
    <source>
        <dbReference type="Proteomes" id="UP000663792"/>
    </source>
</evidence>
<sequence>MHFLQRNRWWLGRILVLPLHLLLFVIIAFLIVRLVPGDPVRTLMGQNYTPEGYEKLQAALGLGGSTGEQLWNYLTGVVRLDLGTSLISGREIVDDFTTRLPATVELAVMGLICAVIVSLLLSYVAVMWPRNPAARLIRAYSQAAGAIPEYVLAIIAIFVFYAVLHWAPAPTGRLPTSMVTPPKVTGAPWLDTILTGNFEATSAMTARLVLPIVVLVLALSPLIIRLLVSSVDEQIDAAPTLFRVACGSSRWTVLKSVYRRAAPPAVTMTGALFGYMLGGAVILESLFGFTGIGSYAVDAVNSSDFPAMQGFLLVIAALSLLVFLIVDLVNMALDPRRRPGIRAEA</sequence>
<dbReference type="InterPro" id="IPR000515">
    <property type="entry name" value="MetI-like"/>
</dbReference>
<dbReference type="Proteomes" id="UP000663792">
    <property type="component" value="Unassembled WGS sequence"/>
</dbReference>
<feature type="transmembrane region" description="Helical" evidence="7">
    <location>
        <begin position="208"/>
        <end position="228"/>
    </location>
</feature>
<keyword evidence="6 7" id="KW-0472">Membrane</keyword>
<evidence type="ECO:0000256" key="1">
    <source>
        <dbReference type="ARBA" id="ARBA00004651"/>
    </source>
</evidence>
<evidence type="ECO:0000256" key="2">
    <source>
        <dbReference type="ARBA" id="ARBA00022448"/>
    </source>
</evidence>
<dbReference type="InterPro" id="IPR035906">
    <property type="entry name" value="MetI-like_sf"/>
</dbReference>
<dbReference type="PROSITE" id="PS50928">
    <property type="entry name" value="ABC_TM1"/>
    <property type="match status" value="1"/>
</dbReference>
<gene>
    <name evidence="9" type="ORF">JL106_19425</name>
</gene>
<feature type="transmembrane region" description="Helical" evidence="7">
    <location>
        <begin position="307"/>
        <end position="329"/>
    </location>
</feature>
<comment type="similarity">
    <text evidence="7">Belongs to the binding-protein-dependent transport system permease family.</text>
</comment>
<reference evidence="9" key="1">
    <citation type="submission" date="2021-01" db="EMBL/GenBank/DDBJ databases">
        <title>YIM 132084 draft genome.</title>
        <authorList>
            <person name="An D."/>
        </authorList>
    </citation>
    <scope>NUCLEOTIDE SEQUENCE</scope>
    <source>
        <strain evidence="9">YIM 132084</strain>
    </source>
</reference>
<organism evidence="9 10">
    <name type="scientific">Nakamurella leprariae</name>
    <dbReference type="NCBI Taxonomy" id="2803911"/>
    <lineage>
        <taxon>Bacteria</taxon>
        <taxon>Bacillati</taxon>
        <taxon>Actinomycetota</taxon>
        <taxon>Actinomycetes</taxon>
        <taxon>Nakamurellales</taxon>
        <taxon>Nakamurellaceae</taxon>
        <taxon>Nakamurella</taxon>
    </lineage>
</organism>
<keyword evidence="4 7" id="KW-0812">Transmembrane</keyword>
<feature type="transmembrane region" description="Helical" evidence="7">
    <location>
        <begin position="12"/>
        <end position="35"/>
    </location>
</feature>
<feature type="domain" description="ABC transmembrane type-1" evidence="8">
    <location>
        <begin position="100"/>
        <end position="330"/>
    </location>
</feature>
<evidence type="ECO:0000256" key="7">
    <source>
        <dbReference type="RuleBase" id="RU363032"/>
    </source>
</evidence>
<protein>
    <submittedName>
        <fullName evidence="9">ABC transporter permease</fullName>
    </submittedName>
</protein>
<dbReference type="PANTHER" id="PTHR43163:SF6">
    <property type="entry name" value="DIPEPTIDE TRANSPORT SYSTEM PERMEASE PROTEIN DPPB-RELATED"/>
    <property type="match status" value="1"/>
</dbReference>
<dbReference type="SUPFAM" id="SSF161098">
    <property type="entry name" value="MetI-like"/>
    <property type="match status" value="1"/>
</dbReference>
<evidence type="ECO:0000256" key="5">
    <source>
        <dbReference type="ARBA" id="ARBA00022989"/>
    </source>
</evidence>
<feature type="transmembrane region" description="Helical" evidence="7">
    <location>
        <begin position="147"/>
        <end position="167"/>
    </location>
</feature>
<dbReference type="AlphaFoldDB" id="A0A939BYE2"/>
<proteinExistence type="inferred from homology"/>
<feature type="transmembrane region" description="Helical" evidence="7">
    <location>
        <begin position="265"/>
        <end position="287"/>
    </location>
</feature>
<dbReference type="PANTHER" id="PTHR43163">
    <property type="entry name" value="DIPEPTIDE TRANSPORT SYSTEM PERMEASE PROTEIN DPPB-RELATED"/>
    <property type="match status" value="1"/>
</dbReference>
<evidence type="ECO:0000256" key="6">
    <source>
        <dbReference type="ARBA" id="ARBA00023136"/>
    </source>
</evidence>
<dbReference type="Pfam" id="PF00528">
    <property type="entry name" value="BPD_transp_1"/>
    <property type="match status" value="1"/>
</dbReference>
<dbReference type="Pfam" id="PF19300">
    <property type="entry name" value="BPD_transp_1_N"/>
    <property type="match status" value="1"/>
</dbReference>
<comment type="subcellular location">
    <subcellularLocation>
        <location evidence="1 7">Cell membrane</location>
        <topology evidence="1 7">Multi-pass membrane protein</topology>
    </subcellularLocation>
</comment>
<dbReference type="InterPro" id="IPR045621">
    <property type="entry name" value="BPD_transp_1_N"/>
</dbReference>
<dbReference type="EMBL" id="JAERWK010000027">
    <property type="protein sequence ID" value="MBM9469463.1"/>
    <property type="molecule type" value="Genomic_DNA"/>
</dbReference>
<evidence type="ECO:0000256" key="4">
    <source>
        <dbReference type="ARBA" id="ARBA00022692"/>
    </source>
</evidence>
<dbReference type="GO" id="GO:0071916">
    <property type="term" value="F:dipeptide transmembrane transporter activity"/>
    <property type="evidence" value="ECO:0007669"/>
    <property type="project" value="TreeGrafter"/>
</dbReference>
<evidence type="ECO:0000256" key="3">
    <source>
        <dbReference type="ARBA" id="ARBA00022475"/>
    </source>
</evidence>